<dbReference type="PANTHER" id="PTHR15157:SF5">
    <property type="entry name" value="UV RADIATION RESISTANCE-ASSOCIATED GENE PROTEIN"/>
    <property type="match status" value="1"/>
</dbReference>
<dbReference type="GO" id="GO:0000149">
    <property type="term" value="F:SNARE binding"/>
    <property type="evidence" value="ECO:0007669"/>
    <property type="project" value="TreeGrafter"/>
</dbReference>
<evidence type="ECO:0000313" key="3">
    <source>
        <dbReference type="EMBL" id="CAH1132988.1"/>
    </source>
</evidence>
<proteinExistence type="predicted"/>
<organism evidence="3 4">
    <name type="scientific">Ceutorhynchus assimilis</name>
    <name type="common">cabbage seed weevil</name>
    <dbReference type="NCBI Taxonomy" id="467358"/>
    <lineage>
        <taxon>Eukaryota</taxon>
        <taxon>Metazoa</taxon>
        <taxon>Ecdysozoa</taxon>
        <taxon>Arthropoda</taxon>
        <taxon>Hexapoda</taxon>
        <taxon>Insecta</taxon>
        <taxon>Pterygota</taxon>
        <taxon>Neoptera</taxon>
        <taxon>Endopterygota</taxon>
        <taxon>Coleoptera</taxon>
        <taxon>Polyphaga</taxon>
        <taxon>Cucujiformia</taxon>
        <taxon>Curculionidae</taxon>
        <taxon>Ceutorhynchinae</taxon>
        <taxon>Ceutorhynchus</taxon>
    </lineage>
</organism>
<evidence type="ECO:0000256" key="2">
    <source>
        <dbReference type="SAM" id="Coils"/>
    </source>
</evidence>
<name>A0A9P0DIX7_9CUCU</name>
<keyword evidence="1 2" id="KW-0175">Coiled coil</keyword>
<keyword evidence="4" id="KW-1185">Reference proteome</keyword>
<dbReference type="EMBL" id="OU892282">
    <property type="protein sequence ID" value="CAH1132988.1"/>
    <property type="molecule type" value="Genomic_DNA"/>
</dbReference>
<dbReference type="OrthoDB" id="72772at2759"/>
<feature type="coiled-coil region" evidence="2">
    <location>
        <begin position="295"/>
        <end position="329"/>
    </location>
</feature>
<sequence length="765" mass="89003">MDCPLEIADTINFTASEFALGRQRCRKWASLITQQLRLRHVYQIYAYNVGEDKKAVFYFTLHSTPMSSPFYTSEKVGGKNPKWNELLFSNSIATNVSSVVIRVWKHCKKGDEILLTWGVNFSGLVYLGNKIADLQPKYFKANTVIFFMQGVYFTSQHYLSNNQPLPFQKNLNLIQTSHNEQVLYRQIAFKAPKSEITSSYTLEKLRRLQELQRQIKNKQLQVETIKEKIKKASERELKRDTHDPHASTYSNNIRFAPQLLTMNSLNKMLHEKPTKAEKEAMTKISKQMEVCRFRLRILNQERDVKSVNLRRLKQRETKLKEDNIEKKNKLMSLHHELSKESVHWDEFRHSLPRQRESLMMVQEQLHCRQLELLKELLFIYPIDKMPNENKYTMLGIHLPDSELLLDYQDPGVSVVLGYICHILIMCSIFLQVPLRHPMKHFGSRSVIYNQVYPEIPDKEREFPLYTKGKDRAHFSYAVFLLNKNISQFRWFLHHKLTVDLKETLKHLRNLLLAEDLGENRRIFEFSQKGKFITSNPDIISPSMSSISSSNLIDPLIDRIHEELRRERHGPEGASLTTSPKKKLTFFKSSHSKKEKKLPKTSSEVLAVPEAYLNRQISKDLFQKCASGGYKYKTDCAINIREGVEEFEPTNSADSIEEGTDPLDPSTNLDLLITKSIKINKPDCSNNRISRSMDSYVEDGLLYKTLSSDPCDGDRKLEKWLTNDQIFPDNCLRMSLQSISSPLTERTDRLLSTNQSFNLVKHRPAD</sequence>
<evidence type="ECO:0008006" key="5">
    <source>
        <dbReference type="Google" id="ProtNLM"/>
    </source>
</evidence>
<gene>
    <name evidence="3" type="ORF">CEUTPL_LOCUS11465</name>
</gene>
<dbReference type="PANTHER" id="PTHR15157">
    <property type="entry name" value="UV RADIATION RESISTANCE-ASSOCIATED GENE PROTEIN"/>
    <property type="match status" value="1"/>
</dbReference>
<feature type="coiled-coil region" evidence="2">
    <location>
        <begin position="201"/>
        <end position="235"/>
    </location>
</feature>
<dbReference type="AlphaFoldDB" id="A0A9P0DIX7"/>
<dbReference type="Proteomes" id="UP001152799">
    <property type="component" value="Chromosome 6"/>
</dbReference>
<dbReference type="GO" id="GO:0035493">
    <property type="term" value="P:SNARE complex assembly"/>
    <property type="evidence" value="ECO:0007669"/>
    <property type="project" value="TreeGrafter"/>
</dbReference>
<evidence type="ECO:0000313" key="4">
    <source>
        <dbReference type="Proteomes" id="UP001152799"/>
    </source>
</evidence>
<reference evidence="3" key="1">
    <citation type="submission" date="2022-01" db="EMBL/GenBank/DDBJ databases">
        <authorList>
            <person name="King R."/>
        </authorList>
    </citation>
    <scope>NUCLEOTIDE SEQUENCE</scope>
</reference>
<evidence type="ECO:0000256" key="1">
    <source>
        <dbReference type="ARBA" id="ARBA00023054"/>
    </source>
</evidence>
<protein>
    <recommendedName>
        <fullName evidence="5">C2 domain-containing protein</fullName>
    </recommendedName>
</protein>
<dbReference type="GO" id="GO:0005768">
    <property type="term" value="C:endosome"/>
    <property type="evidence" value="ECO:0007669"/>
    <property type="project" value="TreeGrafter"/>
</dbReference>
<dbReference type="GO" id="GO:0000323">
    <property type="term" value="C:lytic vacuole"/>
    <property type="evidence" value="ECO:0007669"/>
    <property type="project" value="TreeGrafter"/>
</dbReference>
<accession>A0A9P0DIX7</accession>